<dbReference type="AlphaFoldDB" id="A0AAD9YMA1"/>
<feature type="signal peptide" evidence="1">
    <location>
        <begin position="1"/>
        <end position="18"/>
    </location>
</feature>
<keyword evidence="1" id="KW-0732">Signal</keyword>
<keyword evidence="3" id="KW-1185">Reference proteome</keyword>
<feature type="chain" id="PRO_5042093782" evidence="1">
    <location>
        <begin position="19"/>
        <end position="69"/>
    </location>
</feature>
<evidence type="ECO:0000256" key="1">
    <source>
        <dbReference type="SAM" id="SignalP"/>
    </source>
</evidence>
<accession>A0AAD9YMA1</accession>
<comment type="caution">
    <text evidence="2">The sequence shown here is derived from an EMBL/GenBank/DDBJ whole genome shotgun (WGS) entry which is preliminary data.</text>
</comment>
<organism evidence="2 3">
    <name type="scientific">Colletotrichum kahawae</name>
    <name type="common">Coffee berry disease fungus</name>
    <dbReference type="NCBI Taxonomy" id="34407"/>
    <lineage>
        <taxon>Eukaryota</taxon>
        <taxon>Fungi</taxon>
        <taxon>Dikarya</taxon>
        <taxon>Ascomycota</taxon>
        <taxon>Pezizomycotina</taxon>
        <taxon>Sordariomycetes</taxon>
        <taxon>Hypocreomycetidae</taxon>
        <taxon>Glomerellales</taxon>
        <taxon>Glomerellaceae</taxon>
        <taxon>Colletotrichum</taxon>
        <taxon>Colletotrichum gloeosporioides species complex</taxon>
    </lineage>
</organism>
<dbReference type="EMBL" id="VYYT01000083">
    <property type="protein sequence ID" value="KAK2771246.1"/>
    <property type="molecule type" value="Genomic_DNA"/>
</dbReference>
<reference evidence="2" key="1">
    <citation type="submission" date="2023-02" db="EMBL/GenBank/DDBJ databases">
        <title>Colletotrichum kahawae CIFC_Que2 genome sequencing and assembly.</title>
        <authorList>
            <person name="Baroncelli R."/>
        </authorList>
    </citation>
    <scope>NUCLEOTIDE SEQUENCE</scope>
    <source>
        <strain evidence="2">CIFC_Que2</strain>
    </source>
</reference>
<proteinExistence type="predicted"/>
<protein>
    <submittedName>
        <fullName evidence="2">Uncharacterized protein</fullName>
    </submittedName>
</protein>
<gene>
    <name evidence="2" type="ORF">CKAH01_14395</name>
</gene>
<dbReference type="Proteomes" id="UP001281614">
    <property type="component" value="Unassembled WGS sequence"/>
</dbReference>
<name>A0AAD9YMA1_COLKA</name>
<evidence type="ECO:0000313" key="3">
    <source>
        <dbReference type="Proteomes" id="UP001281614"/>
    </source>
</evidence>
<evidence type="ECO:0000313" key="2">
    <source>
        <dbReference type="EMBL" id="KAK2771246.1"/>
    </source>
</evidence>
<sequence length="69" mass="7291">MYLSRQILTAALISTTMAGVIPTSDSPHSIETTELSTTSQQELVTQGAAPTNEEGAELAVATARVERLM</sequence>